<name>A0A0L0G983_9EUKA</name>
<dbReference type="GeneID" id="25903463"/>
<organism evidence="4 5">
    <name type="scientific">Sphaeroforma arctica JP610</name>
    <dbReference type="NCBI Taxonomy" id="667725"/>
    <lineage>
        <taxon>Eukaryota</taxon>
        <taxon>Ichthyosporea</taxon>
        <taxon>Ichthyophonida</taxon>
        <taxon>Sphaeroforma</taxon>
    </lineage>
</organism>
<accession>A0A0L0G983</accession>
<dbReference type="Pfam" id="PF12937">
    <property type="entry name" value="F-box-like"/>
    <property type="match status" value="1"/>
</dbReference>
<dbReference type="InterPro" id="IPR039588">
    <property type="entry name" value="FBXO4"/>
</dbReference>
<gene>
    <name evidence="4" type="ORF">SARC_02959</name>
</gene>
<feature type="compositionally biased region" description="Low complexity" evidence="2">
    <location>
        <begin position="233"/>
        <end position="254"/>
    </location>
</feature>
<dbReference type="RefSeq" id="XP_014158720.1">
    <property type="nucleotide sequence ID" value="XM_014303245.1"/>
</dbReference>
<dbReference type="PANTHER" id="PTHR16008">
    <property type="entry name" value="F-BOX ONLY PROTEIN 4"/>
    <property type="match status" value="1"/>
</dbReference>
<dbReference type="Proteomes" id="UP000054560">
    <property type="component" value="Unassembled WGS sequence"/>
</dbReference>
<dbReference type="SMART" id="SM00256">
    <property type="entry name" value="FBOX"/>
    <property type="match status" value="1"/>
</dbReference>
<dbReference type="InterPro" id="IPR036047">
    <property type="entry name" value="F-box-like_dom_sf"/>
</dbReference>
<feature type="compositionally biased region" description="Basic residues" evidence="2">
    <location>
        <begin position="472"/>
        <end position="481"/>
    </location>
</feature>
<dbReference type="GO" id="GO:0019005">
    <property type="term" value="C:SCF ubiquitin ligase complex"/>
    <property type="evidence" value="ECO:0007669"/>
    <property type="project" value="TreeGrafter"/>
</dbReference>
<sequence length="481" mass="52522">IRASESPNTASNTRRDTDLSSSLDISIDATLLNGSGVLACTKTASHAISDKPSEDSEETMNCKGETFAMNALPKELSYKIMSYLAPEDLASSSRVCKSWRQISGSNLLWRPHLNGLARDRALDFSRHSCLQDVYNTVRNYEKRLKAKEENLKRYKQEQDMSTRQYTPHWNNYEHSANVSINQGNSWAKLQEKFAQLSPRSVVQERENLITPADLVSAGLVSGPSSSNRSHLPGTGNNTSTSDDTTLNINNTSILPATIHVSPTQQTRRGKPLGELTNGMISHSMPRDATAPYRVNANANVAGLSIAASLFAADRAERTPFNANANNRSINASSTNYSRINTSHMRNRSTSASGINSSRWNDSSIDNGSVSALYNSSGHGNTSRLDTEAHSRSYHASTADSALGMSGFMDSSSLSLNDSGYVLPSQKESSIASRKVRYLGAAPLCGRQEQEPLMAPSPDKLKKQLTTVQIGSKKSKRQLKRL</sequence>
<dbReference type="OrthoDB" id="3219396at2759"/>
<dbReference type="Gene3D" id="1.20.1280.50">
    <property type="match status" value="1"/>
</dbReference>
<dbReference type="STRING" id="667725.A0A0L0G983"/>
<dbReference type="AlphaFoldDB" id="A0A0L0G983"/>
<evidence type="ECO:0000313" key="4">
    <source>
        <dbReference type="EMBL" id="KNC84818.1"/>
    </source>
</evidence>
<reference evidence="4 5" key="1">
    <citation type="submission" date="2011-02" db="EMBL/GenBank/DDBJ databases">
        <title>The Genome Sequence of Sphaeroforma arctica JP610.</title>
        <authorList>
            <consortium name="The Broad Institute Genome Sequencing Platform"/>
            <person name="Russ C."/>
            <person name="Cuomo C."/>
            <person name="Young S.K."/>
            <person name="Zeng Q."/>
            <person name="Gargeya S."/>
            <person name="Alvarado L."/>
            <person name="Berlin A."/>
            <person name="Chapman S.B."/>
            <person name="Chen Z."/>
            <person name="Freedman E."/>
            <person name="Gellesch M."/>
            <person name="Goldberg J."/>
            <person name="Griggs A."/>
            <person name="Gujja S."/>
            <person name="Heilman E."/>
            <person name="Heiman D."/>
            <person name="Howarth C."/>
            <person name="Mehta T."/>
            <person name="Neiman D."/>
            <person name="Pearson M."/>
            <person name="Roberts A."/>
            <person name="Saif S."/>
            <person name="Shea T."/>
            <person name="Shenoy N."/>
            <person name="Sisk P."/>
            <person name="Stolte C."/>
            <person name="Sykes S."/>
            <person name="White J."/>
            <person name="Yandava C."/>
            <person name="Burger G."/>
            <person name="Gray M.W."/>
            <person name="Holland P.W.H."/>
            <person name="King N."/>
            <person name="Lang F.B.F."/>
            <person name="Roger A.J."/>
            <person name="Ruiz-Trillo I."/>
            <person name="Haas B."/>
            <person name="Nusbaum C."/>
            <person name="Birren B."/>
        </authorList>
    </citation>
    <scope>NUCLEOTIDE SEQUENCE [LARGE SCALE GENOMIC DNA]</scope>
    <source>
        <strain evidence="4 5">JP610</strain>
    </source>
</reference>
<evidence type="ECO:0000256" key="2">
    <source>
        <dbReference type="SAM" id="MobiDB-lite"/>
    </source>
</evidence>
<proteinExistence type="predicted"/>
<evidence type="ECO:0000259" key="3">
    <source>
        <dbReference type="PROSITE" id="PS50181"/>
    </source>
</evidence>
<protein>
    <recommendedName>
        <fullName evidence="3">F-box domain-containing protein</fullName>
    </recommendedName>
</protein>
<keyword evidence="5" id="KW-1185">Reference proteome</keyword>
<evidence type="ECO:0000313" key="5">
    <source>
        <dbReference type="Proteomes" id="UP000054560"/>
    </source>
</evidence>
<dbReference type="SUPFAM" id="SSF81383">
    <property type="entry name" value="F-box domain"/>
    <property type="match status" value="1"/>
</dbReference>
<dbReference type="GO" id="GO:0000209">
    <property type="term" value="P:protein polyubiquitination"/>
    <property type="evidence" value="ECO:0007669"/>
    <property type="project" value="TreeGrafter"/>
</dbReference>
<feature type="region of interest" description="Disordered" evidence="2">
    <location>
        <begin position="219"/>
        <end position="273"/>
    </location>
</feature>
<dbReference type="GO" id="GO:0031146">
    <property type="term" value="P:SCF-dependent proteasomal ubiquitin-dependent protein catabolic process"/>
    <property type="evidence" value="ECO:0007669"/>
    <property type="project" value="InterPro"/>
</dbReference>
<feature type="coiled-coil region" evidence="1">
    <location>
        <begin position="130"/>
        <end position="164"/>
    </location>
</feature>
<keyword evidence="1" id="KW-0175">Coiled coil</keyword>
<feature type="region of interest" description="Disordered" evidence="2">
    <location>
        <begin position="448"/>
        <end position="481"/>
    </location>
</feature>
<dbReference type="EMBL" id="KQ241738">
    <property type="protein sequence ID" value="KNC84818.1"/>
    <property type="molecule type" value="Genomic_DNA"/>
</dbReference>
<dbReference type="InterPro" id="IPR001810">
    <property type="entry name" value="F-box_dom"/>
</dbReference>
<evidence type="ECO:0000256" key="1">
    <source>
        <dbReference type="SAM" id="Coils"/>
    </source>
</evidence>
<feature type="domain" description="F-box" evidence="3">
    <location>
        <begin position="66"/>
        <end position="112"/>
    </location>
</feature>
<dbReference type="PANTHER" id="PTHR16008:SF4">
    <property type="entry name" value="F-BOX ONLY PROTEIN 4"/>
    <property type="match status" value="1"/>
</dbReference>
<dbReference type="PROSITE" id="PS50181">
    <property type="entry name" value="FBOX"/>
    <property type="match status" value="1"/>
</dbReference>
<feature type="non-terminal residue" evidence="4">
    <location>
        <position position="1"/>
    </location>
</feature>